<organism evidence="2 3">
    <name type="scientific">Nitrosomonas communis</name>
    <dbReference type="NCBI Taxonomy" id="44574"/>
    <lineage>
        <taxon>Bacteria</taxon>
        <taxon>Pseudomonadati</taxon>
        <taxon>Pseudomonadota</taxon>
        <taxon>Betaproteobacteria</taxon>
        <taxon>Nitrosomonadales</taxon>
        <taxon>Nitrosomonadaceae</taxon>
        <taxon>Nitrosomonas</taxon>
    </lineage>
</organism>
<protein>
    <recommendedName>
        <fullName evidence="4">DUF2934 domain-containing protein</fullName>
    </recommendedName>
</protein>
<dbReference type="AlphaFoldDB" id="A0A1I4NLM3"/>
<dbReference type="RefSeq" id="WP_074905052.1">
    <property type="nucleotide sequence ID" value="NZ_FOUB01000015.1"/>
</dbReference>
<accession>A0A1I4NLM3</accession>
<reference evidence="3" key="1">
    <citation type="submission" date="2016-10" db="EMBL/GenBank/DDBJ databases">
        <authorList>
            <person name="Varghese N."/>
            <person name="Submissions S."/>
        </authorList>
    </citation>
    <scope>NUCLEOTIDE SEQUENCE [LARGE SCALE GENOMIC DNA]</scope>
    <source>
        <strain evidence="3">Nm44</strain>
    </source>
</reference>
<evidence type="ECO:0000313" key="2">
    <source>
        <dbReference type="EMBL" id="SFM16442.1"/>
    </source>
</evidence>
<name>A0A1I4NLM3_9PROT</name>
<feature type="region of interest" description="Disordered" evidence="1">
    <location>
        <begin position="65"/>
        <end position="88"/>
    </location>
</feature>
<dbReference type="InterPro" id="IPR021327">
    <property type="entry name" value="DUF2934"/>
</dbReference>
<evidence type="ECO:0000313" key="3">
    <source>
        <dbReference type="Proteomes" id="UP000183287"/>
    </source>
</evidence>
<evidence type="ECO:0000256" key="1">
    <source>
        <dbReference type="SAM" id="MobiDB-lite"/>
    </source>
</evidence>
<sequence length="88" mass="10120">MAKQTRTSINQKNDPTIPSQETYGFEQRQAMIREAAYYQYEKRGYAPGHDLEDWLAAEAEIENRMSKSEEVPSNIELQKSGHPWASEG</sequence>
<dbReference type="Proteomes" id="UP000183287">
    <property type="component" value="Unassembled WGS sequence"/>
</dbReference>
<evidence type="ECO:0008006" key="4">
    <source>
        <dbReference type="Google" id="ProtNLM"/>
    </source>
</evidence>
<keyword evidence="3" id="KW-1185">Reference proteome</keyword>
<feature type="region of interest" description="Disordered" evidence="1">
    <location>
        <begin position="1"/>
        <end position="21"/>
    </location>
</feature>
<dbReference type="EMBL" id="FOUB01000015">
    <property type="protein sequence ID" value="SFM16442.1"/>
    <property type="molecule type" value="Genomic_DNA"/>
</dbReference>
<dbReference type="Pfam" id="PF11154">
    <property type="entry name" value="DUF2934"/>
    <property type="match status" value="1"/>
</dbReference>
<gene>
    <name evidence="2" type="ORF">SAMN05421863_101561</name>
</gene>
<proteinExistence type="predicted"/>
<dbReference type="OrthoDB" id="8538784at2"/>